<protein>
    <submittedName>
        <fullName evidence="2">Unannotated protein</fullName>
    </submittedName>
</protein>
<dbReference type="EMBL" id="CAEZXM010000095">
    <property type="protein sequence ID" value="CAB4688868.1"/>
    <property type="molecule type" value="Genomic_DNA"/>
</dbReference>
<accession>A0A6J6NW33</accession>
<gene>
    <name evidence="2" type="ORF">UFOPK2366_00635</name>
</gene>
<evidence type="ECO:0000256" key="1">
    <source>
        <dbReference type="SAM" id="MobiDB-lite"/>
    </source>
</evidence>
<name>A0A6J6NW33_9ZZZZ</name>
<proteinExistence type="predicted"/>
<sequence>MTMPPLPPVMGPVTVAAPTASGLKAGRATVVVGASVAAEVDATVADAAVSPPLEPDDEHDETPKSATANTNAGRVKWLMDPPDHRLVRDIIEANECDSHIRAPSDG</sequence>
<feature type="region of interest" description="Disordered" evidence="1">
    <location>
        <begin position="48"/>
        <end position="77"/>
    </location>
</feature>
<reference evidence="2" key="1">
    <citation type="submission" date="2020-05" db="EMBL/GenBank/DDBJ databases">
        <authorList>
            <person name="Chiriac C."/>
            <person name="Salcher M."/>
            <person name="Ghai R."/>
            <person name="Kavagutti S V."/>
        </authorList>
    </citation>
    <scope>NUCLEOTIDE SEQUENCE</scope>
</reference>
<evidence type="ECO:0000313" key="2">
    <source>
        <dbReference type="EMBL" id="CAB4688868.1"/>
    </source>
</evidence>
<dbReference type="AlphaFoldDB" id="A0A6J6NW33"/>
<organism evidence="2">
    <name type="scientific">freshwater metagenome</name>
    <dbReference type="NCBI Taxonomy" id="449393"/>
    <lineage>
        <taxon>unclassified sequences</taxon>
        <taxon>metagenomes</taxon>
        <taxon>ecological metagenomes</taxon>
    </lineage>
</organism>